<keyword evidence="2" id="KW-1185">Reference proteome</keyword>
<sequence>MGAGLRGYQGPTYNKGFLLLFKRQDRLPMEGILGAESGHEGRVLLSKTKWEPGQ</sequence>
<reference evidence="2" key="1">
    <citation type="submission" date="2013-09" db="EMBL/GenBank/DDBJ databases">
        <title>Corchorus olitorius genome sequencing.</title>
        <authorList>
            <person name="Alam M."/>
            <person name="Haque M.S."/>
            <person name="Islam M.S."/>
            <person name="Emdad E.M."/>
            <person name="Islam M.M."/>
            <person name="Ahmed B."/>
            <person name="Halim A."/>
            <person name="Hossen Q.M.M."/>
            <person name="Hossain M.Z."/>
            <person name="Ahmed R."/>
            <person name="Khan M.M."/>
            <person name="Islam R."/>
            <person name="Rashid M.M."/>
            <person name="Khan S.A."/>
            <person name="Rahman M.S."/>
            <person name="Alam M."/>
            <person name="Yahiya A.S."/>
            <person name="Khan M.S."/>
            <person name="Azam M.S."/>
            <person name="Haque T."/>
            <person name="Lashkar M.Z.H."/>
            <person name="Akhand A.I."/>
            <person name="Morshed G."/>
            <person name="Roy S."/>
            <person name="Uddin K.S."/>
            <person name="Rabeya T."/>
            <person name="Hossain A.S."/>
            <person name="Chowdhury A."/>
            <person name="Snigdha A.R."/>
            <person name="Mortoza M.S."/>
            <person name="Matin S.A."/>
            <person name="Hoque S.M.E."/>
            <person name="Islam M.K."/>
            <person name="Roy D.K."/>
            <person name="Haider R."/>
            <person name="Moosa M.M."/>
            <person name="Elias S.M."/>
            <person name="Hasan A.M."/>
            <person name="Jahan S."/>
            <person name="Shafiuddin M."/>
            <person name="Mahmood N."/>
            <person name="Shommy N.S."/>
        </authorList>
    </citation>
    <scope>NUCLEOTIDE SEQUENCE [LARGE SCALE GENOMIC DNA]</scope>
    <source>
        <strain evidence="2">cv. O-4</strain>
    </source>
</reference>
<proteinExistence type="predicted"/>
<organism evidence="1 2">
    <name type="scientific">Corchorus olitorius</name>
    <dbReference type="NCBI Taxonomy" id="93759"/>
    <lineage>
        <taxon>Eukaryota</taxon>
        <taxon>Viridiplantae</taxon>
        <taxon>Streptophyta</taxon>
        <taxon>Embryophyta</taxon>
        <taxon>Tracheophyta</taxon>
        <taxon>Spermatophyta</taxon>
        <taxon>Magnoliopsida</taxon>
        <taxon>eudicotyledons</taxon>
        <taxon>Gunneridae</taxon>
        <taxon>Pentapetalae</taxon>
        <taxon>rosids</taxon>
        <taxon>malvids</taxon>
        <taxon>Malvales</taxon>
        <taxon>Malvaceae</taxon>
        <taxon>Grewioideae</taxon>
        <taxon>Apeibeae</taxon>
        <taxon>Corchorus</taxon>
    </lineage>
</organism>
<evidence type="ECO:0000313" key="1">
    <source>
        <dbReference type="EMBL" id="OMO61445.1"/>
    </source>
</evidence>
<dbReference type="EMBL" id="AWUE01021638">
    <property type="protein sequence ID" value="OMO61445.1"/>
    <property type="molecule type" value="Genomic_DNA"/>
</dbReference>
<name>A0A1R3GTL1_9ROSI</name>
<evidence type="ECO:0000313" key="2">
    <source>
        <dbReference type="Proteomes" id="UP000187203"/>
    </source>
</evidence>
<gene>
    <name evidence="1" type="ORF">COLO4_33427</name>
</gene>
<protein>
    <submittedName>
        <fullName evidence="1">Uncharacterized protein</fullName>
    </submittedName>
</protein>
<accession>A0A1R3GTL1</accession>
<comment type="caution">
    <text evidence="1">The sequence shown here is derived from an EMBL/GenBank/DDBJ whole genome shotgun (WGS) entry which is preliminary data.</text>
</comment>
<dbReference type="AlphaFoldDB" id="A0A1R3GTL1"/>
<dbReference type="Proteomes" id="UP000187203">
    <property type="component" value="Unassembled WGS sequence"/>
</dbReference>